<evidence type="ECO:0000256" key="4">
    <source>
        <dbReference type="ARBA" id="ARBA00012748"/>
    </source>
</evidence>
<dbReference type="EC" id="2.6.1.9" evidence="4"/>
<dbReference type="EMBL" id="SRPW01000670">
    <property type="protein sequence ID" value="KAG6012989.1"/>
    <property type="molecule type" value="Genomic_DNA"/>
</dbReference>
<dbReference type="SUPFAM" id="SSF53383">
    <property type="entry name" value="PLP-dependent transferases"/>
    <property type="match status" value="1"/>
</dbReference>
<keyword evidence="9" id="KW-0368">Histidine biosynthesis</keyword>
<dbReference type="InterPro" id="IPR015422">
    <property type="entry name" value="PyrdxlP-dep_Trfase_small"/>
</dbReference>
<dbReference type="InterPro" id="IPR015424">
    <property type="entry name" value="PyrdxlP-dep_Trfase"/>
</dbReference>
<comment type="cofactor">
    <cofactor evidence="1">
        <name>pyridoxal 5'-phosphate</name>
        <dbReference type="ChEBI" id="CHEBI:597326"/>
    </cofactor>
</comment>
<evidence type="ECO:0000256" key="6">
    <source>
        <dbReference type="ARBA" id="ARBA00022605"/>
    </source>
</evidence>
<dbReference type="Pfam" id="PF00155">
    <property type="entry name" value="Aminotran_1_2"/>
    <property type="match status" value="1"/>
</dbReference>
<evidence type="ECO:0000256" key="7">
    <source>
        <dbReference type="ARBA" id="ARBA00022679"/>
    </source>
</evidence>
<dbReference type="Gene3D" id="3.90.1150.10">
    <property type="entry name" value="Aspartate Aminotransferase, domain 1"/>
    <property type="match status" value="1"/>
</dbReference>
<evidence type="ECO:0000256" key="1">
    <source>
        <dbReference type="ARBA" id="ARBA00001933"/>
    </source>
</evidence>
<dbReference type="InterPro" id="IPR004839">
    <property type="entry name" value="Aminotransferase_I/II_large"/>
</dbReference>
<evidence type="ECO:0000313" key="13">
    <source>
        <dbReference type="EMBL" id="KAG6012989.1"/>
    </source>
</evidence>
<proteinExistence type="inferred from homology"/>
<accession>A0A9P7NDD9</accession>
<evidence type="ECO:0000256" key="9">
    <source>
        <dbReference type="ARBA" id="ARBA00023102"/>
    </source>
</evidence>
<dbReference type="CDD" id="cd00609">
    <property type="entry name" value="AAT_like"/>
    <property type="match status" value="1"/>
</dbReference>
<evidence type="ECO:0000256" key="2">
    <source>
        <dbReference type="ARBA" id="ARBA00005011"/>
    </source>
</evidence>
<name>A0A9P7NDD9_9HYPO</name>
<dbReference type="InterPro" id="IPR005861">
    <property type="entry name" value="HisP_aminotrans"/>
</dbReference>
<dbReference type="NCBIfam" id="TIGR01141">
    <property type="entry name" value="hisC"/>
    <property type="match status" value="1"/>
</dbReference>
<dbReference type="InterPro" id="IPR015421">
    <property type="entry name" value="PyrdxlP-dep_Trfase_major"/>
</dbReference>
<comment type="catalytic activity">
    <reaction evidence="11">
        <text>L-histidinol phosphate + 2-oxoglutarate = 3-(imidazol-4-yl)-2-oxopropyl phosphate + L-glutamate</text>
        <dbReference type="Rhea" id="RHEA:23744"/>
        <dbReference type="ChEBI" id="CHEBI:16810"/>
        <dbReference type="ChEBI" id="CHEBI:29985"/>
        <dbReference type="ChEBI" id="CHEBI:57766"/>
        <dbReference type="ChEBI" id="CHEBI:57980"/>
        <dbReference type="EC" id="2.6.1.9"/>
    </reaction>
</comment>
<keyword evidence="6" id="KW-0028">Amino-acid biosynthesis</keyword>
<dbReference type="GO" id="GO:0004400">
    <property type="term" value="F:histidinol-phosphate transaminase activity"/>
    <property type="evidence" value="ECO:0007669"/>
    <property type="project" value="UniProtKB-EC"/>
</dbReference>
<dbReference type="GO" id="GO:0030170">
    <property type="term" value="F:pyridoxal phosphate binding"/>
    <property type="evidence" value="ECO:0007669"/>
    <property type="project" value="InterPro"/>
</dbReference>
<keyword evidence="5" id="KW-0032">Aminotransferase</keyword>
<dbReference type="GO" id="GO:0000105">
    <property type="term" value="P:L-histidine biosynthetic process"/>
    <property type="evidence" value="ECO:0007669"/>
    <property type="project" value="UniProtKB-KW"/>
</dbReference>
<evidence type="ECO:0000256" key="5">
    <source>
        <dbReference type="ARBA" id="ARBA00022576"/>
    </source>
</evidence>
<dbReference type="AlphaFoldDB" id="A0A9P7NDD9"/>
<keyword evidence="14" id="KW-1185">Reference proteome</keyword>
<dbReference type="PANTHER" id="PTHR42885:SF2">
    <property type="entry name" value="HISTIDINOL-PHOSPHATE AMINOTRANSFERASE"/>
    <property type="match status" value="1"/>
</dbReference>
<reference evidence="13" key="1">
    <citation type="journal article" date="2020" name="bioRxiv">
        <title>Whole genome comparisons of ergot fungi reveals the divergence and evolution of species within the genus Claviceps are the result of varying mechanisms driving genome evolution and host range expansion.</title>
        <authorList>
            <person name="Wyka S.A."/>
            <person name="Mondo S.J."/>
            <person name="Liu M."/>
            <person name="Dettman J."/>
            <person name="Nalam V."/>
            <person name="Broders K.D."/>
        </authorList>
    </citation>
    <scope>NUCLEOTIDE SEQUENCE</scope>
    <source>
        <strain evidence="13">CCC 602</strain>
    </source>
</reference>
<dbReference type="PROSITE" id="PS00599">
    <property type="entry name" value="AA_TRANSFER_CLASS_2"/>
    <property type="match status" value="1"/>
</dbReference>
<evidence type="ECO:0000259" key="12">
    <source>
        <dbReference type="Pfam" id="PF00155"/>
    </source>
</evidence>
<evidence type="ECO:0000256" key="10">
    <source>
        <dbReference type="ARBA" id="ARBA00030262"/>
    </source>
</evidence>
<evidence type="ECO:0000256" key="8">
    <source>
        <dbReference type="ARBA" id="ARBA00022898"/>
    </source>
</evidence>
<feature type="domain" description="Aminotransferase class I/classII large" evidence="12">
    <location>
        <begin position="66"/>
        <end position="415"/>
    </location>
</feature>
<comment type="similarity">
    <text evidence="3">Belongs to the class-II pyridoxal-phosphate-dependent aminotransferase family.</text>
</comment>
<evidence type="ECO:0000256" key="3">
    <source>
        <dbReference type="ARBA" id="ARBA00008392"/>
    </source>
</evidence>
<keyword evidence="8" id="KW-0663">Pyridoxal phosphate</keyword>
<evidence type="ECO:0000313" key="14">
    <source>
        <dbReference type="Proteomes" id="UP000748025"/>
    </source>
</evidence>
<evidence type="ECO:0000256" key="11">
    <source>
        <dbReference type="ARBA" id="ARBA00047481"/>
    </source>
</evidence>
<dbReference type="HAMAP" id="MF_01023">
    <property type="entry name" value="HisC_aminotrans_2"/>
    <property type="match status" value="1"/>
</dbReference>
<comment type="pathway">
    <text evidence="2">Amino-acid biosynthesis; L-histidine biosynthesis; L-histidine from 5-phospho-alpha-D-ribose 1-diphosphate: step 7/9.</text>
</comment>
<dbReference type="Gene3D" id="3.40.640.10">
    <property type="entry name" value="Type I PLP-dependent aspartate aminotransferase-like (Major domain)"/>
    <property type="match status" value="1"/>
</dbReference>
<dbReference type="PANTHER" id="PTHR42885">
    <property type="entry name" value="HISTIDINOL-PHOSPHATE AMINOTRANSFERASE-RELATED"/>
    <property type="match status" value="1"/>
</dbReference>
<dbReference type="Proteomes" id="UP000748025">
    <property type="component" value="Unassembled WGS sequence"/>
</dbReference>
<dbReference type="OrthoDB" id="2015537at2759"/>
<gene>
    <name evidence="13" type="ORF">E4U43_007539</name>
</gene>
<protein>
    <recommendedName>
        <fullName evidence="4">histidinol-phosphate transaminase</fullName>
        <ecNumber evidence="4">2.6.1.9</ecNumber>
    </recommendedName>
    <alternativeName>
        <fullName evidence="10">Imidazole acetol-phosphate transaminase</fullName>
    </alternativeName>
</protein>
<keyword evidence="7" id="KW-0808">Transferase</keyword>
<organism evidence="13 14">
    <name type="scientific">Claviceps pusilla</name>
    <dbReference type="NCBI Taxonomy" id="123648"/>
    <lineage>
        <taxon>Eukaryota</taxon>
        <taxon>Fungi</taxon>
        <taxon>Dikarya</taxon>
        <taxon>Ascomycota</taxon>
        <taxon>Pezizomycotina</taxon>
        <taxon>Sordariomycetes</taxon>
        <taxon>Hypocreomycetidae</taxon>
        <taxon>Hypocreales</taxon>
        <taxon>Clavicipitaceae</taxon>
        <taxon>Claviceps</taxon>
    </lineage>
</organism>
<dbReference type="InterPro" id="IPR001917">
    <property type="entry name" value="Aminotrans_II_pyridoxalP_BS"/>
</dbReference>
<sequence>MSPFNLETCARPNILALQPYRCARDDYKENGVNVLLDANENAFGPAIYPSDTLTKTIASSPLFSGIDPLGLHRYPDPHQHDLKRLLCALRNTHAHTPKDITPDHLFVGVGSDEAIDALIRCFCVPGRDSILICPPTYGMYSVSAQVNDVGVVKVPLLPGPSFSLDVPAITAALSSSSSSSSSSQEQNSSSNNNNNNIKLAYFCSPGNPTGSLLAKADILKILEHPTWNGVVVLDEAYIDFAGADASLAELAAEYPNLVVLQTLSKAFGLAGIRLGAAFTSPPIAHLLNNMKAPYNVASPTSALARHALSETGGLTHMRDNVMQIILQRQRLQVELSRMDGVGRLVGGTVSNFLLYEILSPLTGRPDNPTALAVYKSLAEKMSVIVRFRGHEPGCVGCLRITVGTKDEVDELLRALPRALADVKASLS</sequence>
<comment type="caution">
    <text evidence="13">The sequence shown here is derived from an EMBL/GenBank/DDBJ whole genome shotgun (WGS) entry which is preliminary data.</text>
</comment>